<dbReference type="Proteomes" id="UP000582659">
    <property type="component" value="Unassembled WGS sequence"/>
</dbReference>
<accession>A0A811L218</accession>
<keyword evidence="2" id="KW-0539">Nucleus</keyword>
<dbReference type="GO" id="GO:0000978">
    <property type="term" value="F:RNA polymerase II cis-regulatory region sequence-specific DNA binding"/>
    <property type="evidence" value="ECO:0007669"/>
    <property type="project" value="TreeGrafter"/>
</dbReference>
<evidence type="ECO:0000259" key="5">
    <source>
        <dbReference type="Pfam" id="PF02437"/>
    </source>
</evidence>
<dbReference type="FunFam" id="3.10.260.20:FF:000001">
    <property type="entry name" value="Dachshund homolog 1"/>
    <property type="match status" value="1"/>
</dbReference>
<dbReference type="SUPFAM" id="SSF46955">
    <property type="entry name" value="Putative DNA-binding domain"/>
    <property type="match status" value="1"/>
</dbReference>
<evidence type="ECO:0000256" key="2">
    <source>
        <dbReference type="ARBA" id="ARBA00023242"/>
    </source>
</evidence>
<evidence type="ECO:0000313" key="6">
    <source>
        <dbReference type="EMBL" id="CAD5221592.1"/>
    </source>
</evidence>
<comment type="caution">
    <text evidence="6">The sequence shown here is derived from an EMBL/GenBank/DDBJ whole genome shotgun (WGS) entry which is preliminary data.</text>
</comment>
<feature type="domain" description="SKI/SNO/DAC" evidence="5">
    <location>
        <begin position="35"/>
        <end position="124"/>
    </location>
</feature>
<gene>
    <name evidence="6" type="ORF">BXYJ_LOCUS6755</name>
</gene>
<dbReference type="OrthoDB" id="6436112at2759"/>
<keyword evidence="7" id="KW-1185">Reference proteome</keyword>
<feature type="compositionally biased region" description="Basic and acidic residues" evidence="4">
    <location>
        <begin position="276"/>
        <end position="295"/>
    </location>
</feature>
<dbReference type="GO" id="GO:0005667">
    <property type="term" value="C:transcription regulator complex"/>
    <property type="evidence" value="ECO:0007669"/>
    <property type="project" value="TreeGrafter"/>
</dbReference>
<feature type="region of interest" description="Disordered" evidence="4">
    <location>
        <begin position="261"/>
        <end position="345"/>
    </location>
</feature>
<dbReference type="InterPro" id="IPR009061">
    <property type="entry name" value="DNA-bd_dom_put_sf"/>
</dbReference>
<evidence type="ECO:0000256" key="1">
    <source>
        <dbReference type="ARBA" id="ARBA00004123"/>
    </source>
</evidence>
<dbReference type="InterPro" id="IPR003380">
    <property type="entry name" value="SKI/SNO/DAC"/>
</dbReference>
<comment type="similarity">
    <text evidence="3">Belongs to the DACH/dachshund family.</text>
</comment>
<dbReference type="Pfam" id="PF02437">
    <property type="entry name" value="Ski_Sno_DHD"/>
    <property type="match status" value="1"/>
</dbReference>
<evidence type="ECO:0000256" key="3">
    <source>
        <dbReference type="ARBA" id="ARBA00038192"/>
    </source>
</evidence>
<feature type="compositionally biased region" description="Polar residues" evidence="4">
    <location>
        <begin position="320"/>
        <end position="337"/>
    </location>
</feature>
<dbReference type="InterPro" id="IPR052417">
    <property type="entry name" value="Dachshund_domain"/>
</dbReference>
<dbReference type="EMBL" id="CAJFDI010000003">
    <property type="protein sequence ID" value="CAD5221592.1"/>
    <property type="molecule type" value="Genomic_DNA"/>
</dbReference>
<dbReference type="AlphaFoldDB" id="A0A811L218"/>
<protein>
    <submittedName>
        <fullName evidence="6">(pine wood nematode) hypothetical protein</fullName>
    </submittedName>
</protein>
<dbReference type="EMBL" id="CAJFCV020000003">
    <property type="protein sequence ID" value="CAG9108647.1"/>
    <property type="molecule type" value="Genomic_DNA"/>
</dbReference>
<organism evidence="6 7">
    <name type="scientific">Bursaphelenchus xylophilus</name>
    <name type="common">Pinewood nematode worm</name>
    <name type="synonym">Aphelenchoides xylophilus</name>
    <dbReference type="NCBI Taxonomy" id="6326"/>
    <lineage>
        <taxon>Eukaryota</taxon>
        <taxon>Metazoa</taxon>
        <taxon>Ecdysozoa</taxon>
        <taxon>Nematoda</taxon>
        <taxon>Chromadorea</taxon>
        <taxon>Rhabditida</taxon>
        <taxon>Tylenchina</taxon>
        <taxon>Tylenchomorpha</taxon>
        <taxon>Aphelenchoidea</taxon>
        <taxon>Aphelenchoididae</taxon>
        <taxon>Bursaphelenchus</taxon>
    </lineage>
</organism>
<dbReference type="SMR" id="A0A811L218"/>
<feature type="compositionally biased region" description="Polar residues" evidence="4">
    <location>
        <begin position="297"/>
        <end position="313"/>
    </location>
</feature>
<dbReference type="InterPro" id="IPR037000">
    <property type="entry name" value="Ski_DNA-bd_sf"/>
</dbReference>
<comment type="subcellular location">
    <subcellularLocation>
        <location evidence="1">Nucleus</location>
    </subcellularLocation>
</comment>
<dbReference type="Proteomes" id="UP000659654">
    <property type="component" value="Unassembled WGS sequence"/>
</dbReference>
<dbReference type="GO" id="GO:0000981">
    <property type="term" value="F:DNA-binding transcription factor activity, RNA polymerase II-specific"/>
    <property type="evidence" value="ECO:0007669"/>
    <property type="project" value="TreeGrafter"/>
</dbReference>
<reference evidence="6" key="1">
    <citation type="submission" date="2020-09" db="EMBL/GenBank/DDBJ databases">
        <authorList>
            <person name="Kikuchi T."/>
        </authorList>
    </citation>
    <scope>NUCLEOTIDE SEQUENCE</scope>
    <source>
        <strain evidence="6">Ka4C1</strain>
    </source>
</reference>
<sequence>MEHINLTMEVDTGPQSSRSSLITEFSGELPIRAQLFDVRGIKIAGFMVNDRPMVCLPQIYEIFLKELVGGLHTIYTKLKRLNIHPLVCNVEQVRALRMAGAIQCGVNRCKLIDLSDLSTLLMDCEDASTRPGRPPKKVASIPELHPESRQLCSSSSSMTSFSNNMSSTMSNLSSNMGSNLSSNHSCSLQILNELLPFNQPTFVVQQMVAAAVAQQLNHQHLNIACPSNASSTSFNLQDLNFAPSLDETQSGQEKSEEWLKAGKDDNKMMTEPMENNEYKQEEPSSHESSEEKALDGSDSSLKPSGRNSETDTSFYREKSSSTNDQDSGSGAQSSTSPRNEREQGNGVLSSVVSLIDTAQNSLKKQSESLTDLIATIHGELKEFSRRDRISRMEIYMERQKAAHYMRRYTALKYIHHNRCHHHKKHRHKTEESTQKDE</sequence>
<dbReference type="PANTHER" id="PTHR12577:SF6">
    <property type="entry name" value="DACHSHUND, ISOFORM B"/>
    <property type="match status" value="1"/>
</dbReference>
<name>A0A811L218_BURXY</name>
<evidence type="ECO:0000313" key="7">
    <source>
        <dbReference type="Proteomes" id="UP000659654"/>
    </source>
</evidence>
<proteinExistence type="inferred from homology"/>
<dbReference type="PANTHER" id="PTHR12577">
    <property type="entry name" value="DACHSHUND"/>
    <property type="match status" value="1"/>
</dbReference>
<dbReference type="Gene3D" id="3.10.260.20">
    <property type="entry name" value="Ski"/>
    <property type="match status" value="1"/>
</dbReference>
<evidence type="ECO:0000256" key="4">
    <source>
        <dbReference type="SAM" id="MobiDB-lite"/>
    </source>
</evidence>
<dbReference type="GO" id="GO:0005634">
    <property type="term" value="C:nucleus"/>
    <property type="evidence" value="ECO:0007669"/>
    <property type="project" value="UniProtKB-SubCell"/>
</dbReference>